<dbReference type="InterPro" id="IPR005801">
    <property type="entry name" value="ADC_synthase"/>
</dbReference>
<proteinExistence type="inferred from homology"/>
<sequence>MENSAPAQAAMENSAPAQAAMENSAPAQAAMENSAPAQAASPPDFLFTSGQGTISAYDLGQPITTPACEWPLLERQIARALAAAEAAGQANPLLVGAFAFDPAEASCLYVPGRYERGVRMASEPMTFAAKAALASAPASNQVISVQSTPAAAEFKASVSSALDAFAQGRLSKVVLSRKLSLTLHKPADPEQVLARLMSQNPHAFHFSLPLGQDRRLLGASPELLLRVSGGEVFTHPLAGSAKRGNEPEQDKRVARDLLASRKDQHEHRLVIDEIRRVLTPHCRELAIPANPTLMSTDTLWHLGTPIAGQLNPGQASVLSLACQLHPTPALCGYPTELARQFIREQEPFRRALFSGIVGWCDSQGNGEWAVVIRCGVLDGHQVELFAGAGIVAGSDPAMEWAETGTKLGTMLNALGLDLEVAQ</sequence>
<reference evidence="8 9" key="1">
    <citation type="journal article" date="2012" name="Front. Microbiol.">
        <title>Draft Genome Sequence of the Virulent Strain 01-B526 of the Fish Pathogen Aeromonas salmonicida.</title>
        <authorList>
            <person name="Charette S.J."/>
            <person name="Brochu F."/>
            <person name="Boyle B."/>
            <person name="Filion G."/>
            <person name="Tanaka K.H."/>
            <person name="Derome N."/>
        </authorList>
    </citation>
    <scope>NUCLEOTIDE SEQUENCE [LARGE SCALE GENOMIC DNA]</scope>
    <source>
        <strain evidence="8 9">01-B526</strain>
    </source>
</reference>
<feature type="domain" description="Chorismate-utilising enzyme C-terminal" evidence="7">
    <location>
        <begin position="152"/>
        <end position="406"/>
    </location>
</feature>
<dbReference type="SUPFAM" id="SSF56322">
    <property type="entry name" value="ADC synthase"/>
    <property type="match status" value="1"/>
</dbReference>
<dbReference type="Gene3D" id="3.60.120.10">
    <property type="entry name" value="Anthranilate synthase"/>
    <property type="match status" value="1"/>
</dbReference>
<keyword evidence="9" id="KW-1185">Reference proteome</keyword>
<evidence type="ECO:0000259" key="7">
    <source>
        <dbReference type="Pfam" id="PF00425"/>
    </source>
</evidence>
<dbReference type="InterPro" id="IPR004561">
    <property type="entry name" value="IsoChor_synthase"/>
</dbReference>
<dbReference type="NCBIfam" id="TIGR00543">
    <property type="entry name" value="isochor_syn"/>
    <property type="match status" value="1"/>
</dbReference>
<dbReference type="Proteomes" id="UP000006428">
    <property type="component" value="Unassembled WGS sequence"/>
</dbReference>
<comment type="catalytic activity">
    <reaction evidence="1">
        <text>chorismate = isochorismate</text>
        <dbReference type="Rhea" id="RHEA:18985"/>
        <dbReference type="ChEBI" id="CHEBI:29748"/>
        <dbReference type="ChEBI" id="CHEBI:29780"/>
        <dbReference type="EC" id="5.4.4.2"/>
    </reaction>
</comment>
<dbReference type="PANTHER" id="PTHR42839:SF2">
    <property type="entry name" value="ISOCHORISMATE SYNTHASE ENTC"/>
    <property type="match status" value="1"/>
</dbReference>
<gene>
    <name evidence="8" type="ORF">IYQ_11396</name>
</gene>
<evidence type="ECO:0000256" key="5">
    <source>
        <dbReference type="ARBA" id="ARBA00041564"/>
    </source>
</evidence>
<evidence type="ECO:0000256" key="2">
    <source>
        <dbReference type="ARBA" id="ARBA00005297"/>
    </source>
</evidence>
<comment type="caution">
    <text evidence="8">The sequence shown here is derived from an EMBL/GenBank/DDBJ whole genome shotgun (WGS) entry which is preliminary data.</text>
</comment>
<feature type="region of interest" description="Disordered" evidence="6">
    <location>
        <begin position="1"/>
        <end position="44"/>
    </location>
</feature>
<dbReference type="EMBL" id="AGVO01000044">
    <property type="protein sequence ID" value="EHI52435.1"/>
    <property type="molecule type" value="Genomic_DNA"/>
</dbReference>
<dbReference type="PANTHER" id="PTHR42839">
    <property type="entry name" value="ISOCHORISMATE SYNTHASE ENTC"/>
    <property type="match status" value="1"/>
</dbReference>
<name>A0ABN0E060_AERSS</name>
<evidence type="ECO:0000313" key="8">
    <source>
        <dbReference type="EMBL" id="EHI52435.1"/>
    </source>
</evidence>
<comment type="similarity">
    <text evidence="2">Belongs to the isochorismate synthase family.</text>
</comment>
<dbReference type="Pfam" id="PF00425">
    <property type="entry name" value="Chorismate_bind"/>
    <property type="match status" value="1"/>
</dbReference>
<dbReference type="EC" id="5.4.4.2" evidence="3"/>
<evidence type="ECO:0000256" key="1">
    <source>
        <dbReference type="ARBA" id="ARBA00000799"/>
    </source>
</evidence>
<evidence type="ECO:0000313" key="9">
    <source>
        <dbReference type="Proteomes" id="UP000006428"/>
    </source>
</evidence>
<evidence type="ECO:0000256" key="4">
    <source>
        <dbReference type="ARBA" id="ARBA00023235"/>
    </source>
</evidence>
<protein>
    <recommendedName>
        <fullName evidence="3">isochorismate synthase</fullName>
        <ecNumber evidence="3">5.4.4.2</ecNumber>
    </recommendedName>
    <alternativeName>
        <fullName evidence="5">Isochorismate mutase</fullName>
    </alternativeName>
</protein>
<dbReference type="InterPro" id="IPR015890">
    <property type="entry name" value="Chorismate_C"/>
</dbReference>
<organism evidence="8 9">
    <name type="scientific">Aeromonas salmonicida subsp. salmonicida 01-B526</name>
    <dbReference type="NCBI Taxonomy" id="1076135"/>
    <lineage>
        <taxon>Bacteria</taxon>
        <taxon>Pseudomonadati</taxon>
        <taxon>Pseudomonadota</taxon>
        <taxon>Gammaproteobacteria</taxon>
        <taxon>Aeromonadales</taxon>
        <taxon>Aeromonadaceae</taxon>
        <taxon>Aeromonas</taxon>
    </lineage>
</organism>
<evidence type="ECO:0000256" key="6">
    <source>
        <dbReference type="SAM" id="MobiDB-lite"/>
    </source>
</evidence>
<evidence type="ECO:0000256" key="3">
    <source>
        <dbReference type="ARBA" id="ARBA00012824"/>
    </source>
</evidence>
<accession>A0ABN0E060</accession>
<keyword evidence="4" id="KW-0413">Isomerase</keyword>